<name>A0A1F5X575_9BACT</name>
<proteinExistence type="predicted"/>
<gene>
    <name evidence="1" type="ORF">A3B18_02300</name>
</gene>
<evidence type="ECO:0000313" key="2">
    <source>
        <dbReference type="Proteomes" id="UP000178684"/>
    </source>
</evidence>
<dbReference type="AlphaFoldDB" id="A0A1F5X575"/>
<protein>
    <submittedName>
        <fullName evidence="1">Uncharacterized protein</fullName>
    </submittedName>
</protein>
<accession>A0A1F5X575</accession>
<sequence>MPTEKKLIGFLAVVRQPGKYGMDLAETFFHQVIPSEQTLTPGNWKQEISNIWNEILEGVVGKSDLSYICPDEISLHIESDHSPIVTMALPVFLPTPLIEIFDRCEDLVEGITGHRDFPKALADFLPLGRKNDLPSLTDFISALTAEILKIREGIPEHVPYGKYELEITP</sequence>
<comment type="caution">
    <text evidence="1">The sequence shown here is derived from an EMBL/GenBank/DDBJ whole genome shotgun (WGS) entry which is preliminary data.</text>
</comment>
<evidence type="ECO:0000313" key="1">
    <source>
        <dbReference type="EMBL" id="OGF83010.1"/>
    </source>
</evidence>
<reference evidence="1 2" key="1">
    <citation type="journal article" date="2016" name="Nat. Commun.">
        <title>Thousands of microbial genomes shed light on interconnected biogeochemical processes in an aquifer system.</title>
        <authorList>
            <person name="Anantharaman K."/>
            <person name="Brown C.T."/>
            <person name="Hug L.A."/>
            <person name="Sharon I."/>
            <person name="Castelle C.J."/>
            <person name="Probst A.J."/>
            <person name="Thomas B.C."/>
            <person name="Singh A."/>
            <person name="Wilkins M.J."/>
            <person name="Karaoz U."/>
            <person name="Brodie E.L."/>
            <person name="Williams K.H."/>
            <person name="Hubbard S.S."/>
            <person name="Banfield J.F."/>
        </authorList>
    </citation>
    <scope>NUCLEOTIDE SEQUENCE [LARGE SCALE GENOMIC DNA]</scope>
</reference>
<dbReference type="EMBL" id="MFIE01000007">
    <property type="protein sequence ID" value="OGF83010.1"/>
    <property type="molecule type" value="Genomic_DNA"/>
</dbReference>
<organism evidence="1 2">
    <name type="scientific">Candidatus Giovannonibacteria bacterium RIFCSPLOWO2_01_FULL_46_13</name>
    <dbReference type="NCBI Taxonomy" id="1798352"/>
    <lineage>
        <taxon>Bacteria</taxon>
        <taxon>Candidatus Giovannoniibacteriota</taxon>
    </lineage>
</organism>
<dbReference type="Proteomes" id="UP000178684">
    <property type="component" value="Unassembled WGS sequence"/>
</dbReference>